<protein>
    <recommendedName>
        <fullName evidence="7">ABC3 transporter permease C-terminal domain-containing protein</fullName>
    </recommendedName>
</protein>
<feature type="domain" description="ABC3 transporter permease C-terminal" evidence="7">
    <location>
        <begin position="673"/>
        <end position="792"/>
    </location>
</feature>
<evidence type="ECO:0000256" key="3">
    <source>
        <dbReference type="ARBA" id="ARBA00022692"/>
    </source>
</evidence>
<dbReference type="RefSeq" id="WP_013861162.1">
    <property type="nucleotide sequence ID" value="NC_015635.1"/>
</dbReference>
<evidence type="ECO:0000256" key="1">
    <source>
        <dbReference type="ARBA" id="ARBA00004651"/>
    </source>
</evidence>
<keyword evidence="2" id="KW-1003">Cell membrane</keyword>
<gene>
    <name evidence="8" type="ordered locus">MLP_02590</name>
</gene>
<dbReference type="OrthoDB" id="9766372at2"/>
<dbReference type="KEGG" id="mph:MLP_02590"/>
<dbReference type="GO" id="GO:0005886">
    <property type="term" value="C:plasma membrane"/>
    <property type="evidence" value="ECO:0007669"/>
    <property type="project" value="UniProtKB-SubCell"/>
</dbReference>
<evidence type="ECO:0000256" key="5">
    <source>
        <dbReference type="ARBA" id="ARBA00023136"/>
    </source>
</evidence>
<sequence>MTNRNSLLLRYAGNDLIKNKGVNLALLVVLVLSAFLMATGAMVIERLVGAVDQLYAEAKPPHFLQMHKGDYDAEALQRFAAGQPDIQAWTVVRMYGFDSSALSWQRPSTGQTGDLSDSLIDNLFVQQNPDFDYLIDQAGNIAQPGPGEVYLPVAYQQRFGLQEGDRLRVGAEAGSLELVVRGFVRDAQMASSLSSSTRFLVSPADLVTLGRSAGAEPEIIVEYRLKDPGATAQLQGAYDADAALPKNGQAVTYQMIRIINAFSDGLVAIALMFASVVLIIIAMLNLRFVIRGTLQDQVREIGAMKAIGIPDREVSRLYLAKYGVMTLVACVIGGLLAILAAGLLSRDVRVNYAAAPLSVWTFLVPTLALVAVYLVVLVICRSVLRRVRRIEVVNALVHGSTLTERQTAKQARRAAQRVRSTSLISSRGGSLNRRLAWLDLRAEARQWALLPAVFFLAAVLMALPMNLLSTFESPRFVTYLGAPESDIRADLAYTDDLDAVRSKLAGQLADDDRLLDVRSYAKILGEVAGPEGAETLDVEVGDYTGRTVDFLEGGPPAEGEIALSVLNAQKYQVGPGDQLRVRQDQEWTSHVVSGIYQDVTSGGYTAKMQGEVTQGAAGYVIYADVADGVDPAAIAAEYGARFPAAAVIPMRDYVQQTLAYVTDAFASAAVLSFAFGIGVAVLITSLFLKLRMSSDRRKMGVLSAIGFSAREIIAQTRGKTLLLAALGTVAGLVFTATLGESLVGGLISLAGLGIAQLEFLPTVWLVYGVYPLILVGAGYLGAVLLTQRLRRTDKSAWLNQ</sequence>
<evidence type="ECO:0000256" key="6">
    <source>
        <dbReference type="SAM" id="Phobius"/>
    </source>
</evidence>
<dbReference type="STRING" id="1032480.MLP_02590"/>
<comment type="subcellular location">
    <subcellularLocation>
        <location evidence="1">Cell membrane</location>
        <topology evidence="1">Multi-pass membrane protein</topology>
    </subcellularLocation>
</comment>
<evidence type="ECO:0000313" key="9">
    <source>
        <dbReference type="Proteomes" id="UP000007947"/>
    </source>
</evidence>
<keyword evidence="9" id="KW-1185">Reference proteome</keyword>
<feature type="domain" description="ABC3 transporter permease C-terminal" evidence="7">
    <location>
        <begin position="272"/>
        <end position="386"/>
    </location>
</feature>
<keyword evidence="4 6" id="KW-1133">Transmembrane helix</keyword>
<evidence type="ECO:0000259" key="7">
    <source>
        <dbReference type="Pfam" id="PF02687"/>
    </source>
</evidence>
<dbReference type="eggNOG" id="COG0577">
    <property type="taxonomic scope" value="Bacteria"/>
</dbReference>
<organism evidence="8 9">
    <name type="scientific">Microlunatus phosphovorus (strain ATCC 700054 / DSM 10555 / JCM 9379 / NBRC 101784 / NCIMB 13414 / VKM Ac-1990 / NM-1)</name>
    <dbReference type="NCBI Taxonomy" id="1032480"/>
    <lineage>
        <taxon>Bacteria</taxon>
        <taxon>Bacillati</taxon>
        <taxon>Actinomycetota</taxon>
        <taxon>Actinomycetes</taxon>
        <taxon>Propionibacteriales</taxon>
        <taxon>Propionibacteriaceae</taxon>
        <taxon>Microlunatus</taxon>
    </lineage>
</organism>
<feature type="transmembrane region" description="Helical" evidence="6">
    <location>
        <begin position="447"/>
        <end position="468"/>
    </location>
</feature>
<dbReference type="InterPro" id="IPR038766">
    <property type="entry name" value="Membrane_comp_ABC_pdt"/>
</dbReference>
<feature type="transmembrane region" description="Helical" evidence="6">
    <location>
        <begin position="720"/>
        <end position="752"/>
    </location>
</feature>
<keyword evidence="5 6" id="KW-0472">Membrane</keyword>
<dbReference type="PANTHER" id="PTHR30287">
    <property type="entry name" value="MEMBRANE COMPONENT OF PREDICTED ABC SUPERFAMILY METABOLITE UPTAKE TRANSPORTER"/>
    <property type="match status" value="1"/>
</dbReference>
<evidence type="ECO:0000256" key="4">
    <source>
        <dbReference type="ARBA" id="ARBA00022989"/>
    </source>
</evidence>
<feature type="transmembrane region" description="Helical" evidence="6">
    <location>
        <begin position="664"/>
        <end position="688"/>
    </location>
</feature>
<feature type="transmembrane region" description="Helical" evidence="6">
    <location>
        <begin position="322"/>
        <end position="345"/>
    </location>
</feature>
<feature type="transmembrane region" description="Helical" evidence="6">
    <location>
        <begin position="764"/>
        <end position="785"/>
    </location>
</feature>
<accession>F5XHX8</accession>
<feature type="transmembrane region" description="Helical" evidence="6">
    <location>
        <begin position="357"/>
        <end position="380"/>
    </location>
</feature>
<name>F5XHX8_MICPN</name>
<dbReference type="InterPro" id="IPR003838">
    <property type="entry name" value="ABC3_permease_C"/>
</dbReference>
<dbReference type="EMBL" id="AP012204">
    <property type="protein sequence ID" value="BAK33273.1"/>
    <property type="molecule type" value="Genomic_DNA"/>
</dbReference>
<dbReference type="AlphaFoldDB" id="F5XHX8"/>
<dbReference type="Pfam" id="PF02687">
    <property type="entry name" value="FtsX"/>
    <property type="match status" value="2"/>
</dbReference>
<feature type="transmembrane region" description="Helical" evidence="6">
    <location>
        <begin position="21"/>
        <end position="44"/>
    </location>
</feature>
<keyword evidence="3 6" id="KW-0812">Transmembrane</keyword>
<evidence type="ECO:0000256" key="2">
    <source>
        <dbReference type="ARBA" id="ARBA00022475"/>
    </source>
</evidence>
<feature type="transmembrane region" description="Helical" evidence="6">
    <location>
        <begin position="265"/>
        <end position="290"/>
    </location>
</feature>
<reference evidence="8 9" key="1">
    <citation type="submission" date="2011-05" db="EMBL/GenBank/DDBJ databases">
        <title>Whole genome sequence of Microlunatus phosphovorus NM-1.</title>
        <authorList>
            <person name="Hosoyama A."/>
            <person name="Sasaki K."/>
            <person name="Harada T."/>
            <person name="Igarashi R."/>
            <person name="Kawakoshi A."/>
            <person name="Sasagawa M."/>
            <person name="Fukada J."/>
            <person name="Nakamura S."/>
            <person name="Katano Y."/>
            <person name="Hanada S."/>
            <person name="Kamagata Y."/>
            <person name="Nakamura N."/>
            <person name="Yamazaki S."/>
            <person name="Fujita N."/>
        </authorList>
    </citation>
    <scope>NUCLEOTIDE SEQUENCE [LARGE SCALE GENOMIC DNA]</scope>
    <source>
        <strain evidence="9">ATCC 700054 / DSM 10555 / JCM 9379 / NBRC 101784 / NCIMB 13414 / VKM Ac-1990 / NM-1</strain>
    </source>
</reference>
<dbReference type="PANTHER" id="PTHR30287:SF2">
    <property type="entry name" value="BLL1001 PROTEIN"/>
    <property type="match status" value="1"/>
</dbReference>
<dbReference type="Proteomes" id="UP000007947">
    <property type="component" value="Chromosome"/>
</dbReference>
<dbReference type="HOGENOM" id="CLU_011038_0_0_11"/>
<proteinExistence type="predicted"/>
<evidence type="ECO:0000313" key="8">
    <source>
        <dbReference type="EMBL" id="BAK33273.1"/>
    </source>
</evidence>